<evidence type="ECO:0000256" key="2">
    <source>
        <dbReference type="ARBA" id="ARBA00022946"/>
    </source>
</evidence>
<reference evidence="4" key="1">
    <citation type="submission" date="2014-09" db="EMBL/GenBank/DDBJ databases">
        <authorList>
            <person name="Magalhaes I.L.F."/>
            <person name="Oliveira U."/>
            <person name="Santos F.R."/>
            <person name="Vidigal T.H.D.A."/>
            <person name="Brescovit A.D."/>
            <person name="Santos A.J."/>
        </authorList>
    </citation>
    <scope>NUCLEOTIDE SEQUENCE</scope>
    <source>
        <tissue evidence="4">Shoot tissue taken approximately 20 cm above the soil surface</tissue>
    </source>
</reference>
<feature type="repeat" description="PPR" evidence="3">
    <location>
        <begin position="9"/>
        <end position="44"/>
    </location>
</feature>
<reference evidence="4" key="2">
    <citation type="journal article" date="2015" name="Data Brief">
        <title>Shoot transcriptome of the giant reed, Arundo donax.</title>
        <authorList>
            <person name="Barrero R.A."/>
            <person name="Guerrero F.D."/>
            <person name="Moolhuijzen P."/>
            <person name="Goolsby J.A."/>
            <person name="Tidwell J."/>
            <person name="Bellgard S.E."/>
            <person name="Bellgard M.I."/>
        </authorList>
    </citation>
    <scope>NUCLEOTIDE SEQUENCE</scope>
    <source>
        <tissue evidence="4">Shoot tissue taken approximately 20 cm above the soil surface</tissue>
    </source>
</reference>
<protein>
    <recommendedName>
        <fullName evidence="5">Pentacotripeptide-repeat region of PRORP domain-containing protein</fullName>
    </recommendedName>
</protein>
<dbReference type="InterPro" id="IPR002885">
    <property type="entry name" value="PPR_rpt"/>
</dbReference>
<evidence type="ECO:0008006" key="5">
    <source>
        <dbReference type="Google" id="ProtNLM"/>
    </source>
</evidence>
<dbReference type="InterPro" id="IPR011990">
    <property type="entry name" value="TPR-like_helical_dom_sf"/>
</dbReference>
<evidence type="ECO:0000256" key="1">
    <source>
        <dbReference type="ARBA" id="ARBA00022737"/>
    </source>
</evidence>
<dbReference type="EMBL" id="GBRH01175203">
    <property type="protein sequence ID" value="JAE22693.1"/>
    <property type="molecule type" value="Transcribed_RNA"/>
</dbReference>
<sequence length="71" mass="7942">MRKDGLQPNVDEYDKLIQSLCLKATDWRAAEKLLEEMEDSGLCLKGISRSLIAAVKELEGEEMQSKASQEA</sequence>
<keyword evidence="2" id="KW-0809">Transit peptide</keyword>
<organism evidence="4">
    <name type="scientific">Arundo donax</name>
    <name type="common">Giant reed</name>
    <name type="synonym">Donax arundinaceus</name>
    <dbReference type="NCBI Taxonomy" id="35708"/>
    <lineage>
        <taxon>Eukaryota</taxon>
        <taxon>Viridiplantae</taxon>
        <taxon>Streptophyta</taxon>
        <taxon>Embryophyta</taxon>
        <taxon>Tracheophyta</taxon>
        <taxon>Spermatophyta</taxon>
        <taxon>Magnoliopsida</taxon>
        <taxon>Liliopsida</taxon>
        <taxon>Poales</taxon>
        <taxon>Poaceae</taxon>
        <taxon>PACMAD clade</taxon>
        <taxon>Arundinoideae</taxon>
        <taxon>Arundineae</taxon>
        <taxon>Arundo</taxon>
    </lineage>
</organism>
<keyword evidence="1" id="KW-0677">Repeat</keyword>
<proteinExistence type="predicted"/>
<evidence type="ECO:0000313" key="4">
    <source>
        <dbReference type="EMBL" id="JAE22693.1"/>
    </source>
</evidence>
<name>A0A0A9GPV2_ARUDO</name>
<dbReference type="PROSITE" id="PS51375">
    <property type="entry name" value="PPR"/>
    <property type="match status" value="1"/>
</dbReference>
<dbReference type="AlphaFoldDB" id="A0A0A9GPV2"/>
<accession>A0A0A9GPV2</accession>
<dbReference type="Gene3D" id="1.25.40.10">
    <property type="entry name" value="Tetratricopeptide repeat domain"/>
    <property type="match status" value="1"/>
</dbReference>
<evidence type="ECO:0000256" key="3">
    <source>
        <dbReference type="PROSITE-ProRule" id="PRU00708"/>
    </source>
</evidence>